<protein>
    <recommendedName>
        <fullName evidence="3">Pectinesterase</fullName>
    </recommendedName>
</protein>
<evidence type="ECO:0000313" key="2">
    <source>
        <dbReference type="Proteomes" id="UP000018958"/>
    </source>
</evidence>
<dbReference type="Proteomes" id="UP000018958">
    <property type="component" value="Unassembled WGS sequence"/>
</dbReference>
<proteinExistence type="predicted"/>
<sequence length="46" mass="4959">EFNNSGPGAAIDQRVPFSGQLNKSVVISDILGENYGSEGWVDTNYL</sequence>
<dbReference type="EMBL" id="ANIX01004266">
    <property type="protein sequence ID" value="ETP01354.1"/>
    <property type="molecule type" value="Genomic_DNA"/>
</dbReference>
<name>W2VVE8_PHYNI</name>
<evidence type="ECO:0000313" key="1">
    <source>
        <dbReference type="EMBL" id="ETP01354.1"/>
    </source>
</evidence>
<evidence type="ECO:0008006" key="3">
    <source>
        <dbReference type="Google" id="ProtNLM"/>
    </source>
</evidence>
<gene>
    <name evidence="1" type="ORF">F441_21384</name>
</gene>
<dbReference type="AlphaFoldDB" id="W2VVE8"/>
<feature type="non-terminal residue" evidence="1">
    <location>
        <position position="1"/>
    </location>
</feature>
<organism evidence="1 2">
    <name type="scientific">Phytophthora nicotianae CJ01A1</name>
    <dbReference type="NCBI Taxonomy" id="1317063"/>
    <lineage>
        <taxon>Eukaryota</taxon>
        <taxon>Sar</taxon>
        <taxon>Stramenopiles</taxon>
        <taxon>Oomycota</taxon>
        <taxon>Peronosporomycetes</taxon>
        <taxon>Peronosporales</taxon>
        <taxon>Peronosporaceae</taxon>
        <taxon>Phytophthora</taxon>
    </lineage>
</organism>
<accession>W2VVE8</accession>
<reference evidence="1 2" key="1">
    <citation type="submission" date="2013-11" db="EMBL/GenBank/DDBJ databases">
        <title>The Genome Sequence of Phytophthora parasitica CJ01A1.</title>
        <authorList>
            <consortium name="The Broad Institute Genomics Platform"/>
            <person name="Russ C."/>
            <person name="Tyler B."/>
            <person name="Panabieres F."/>
            <person name="Shan W."/>
            <person name="Tripathy S."/>
            <person name="Grunwald N."/>
            <person name="Machado M."/>
            <person name="Johnson C.S."/>
            <person name="Walker B."/>
            <person name="Young S.K."/>
            <person name="Zeng Q."/>
            <person name="Gargeya S."/>
            <person name="Fitzgerald M."/>
            <person name="Haas B."/>
            <person name="Abouelleil A."/>
            <person name="Allen A.W."/>
            <person name="Alvarado L."/>
            <person name="Arachchi H.M."/>
            <person name="Berlin A.M."/>
            <person name="Chapman S.B."/>
            <person name="Gainer-Dewar J."/>
            <person name="Goldberg J."/>
            <person name="Griggs A."/>
            <person name="Gujja S."/>
            <person name="Hansen M."/>
            <person name="Howarth C."/>
            <person name="Imamovic A."/>
            <person name="Ireland A."/>
            <person name="Larimer J."/>
            <person name="McCowan C."/>
            <person name="Murphy C."/>
            <person name="Pearson M."/>
            <person name="Poon T.W."/>
            <person name="Priest M."/>
            <person name="Roberts A."/>
            <person name="Saif S."/>
            <person name="Shea T."/>
            <person name="Sisk P."/>
            <person name="Sykes S."/>
            <person name="Wortman J."/>
            <person name="Nusbaum C."/>
            <person name="Birren B."/>
        </authorList>
    </citation>
    <scope>NUCLEOTIDE SEQUENCE [LARGE SCALE GENOMIC DNA]</scope>
    <source>
        <strain evidence="1 2">CJ01A1</strain>
    </source>
</reference>
<comment type="caution">
    <text evidence="1">The sequence shown here is derived from an EMBL/GenBank/DDBJ whole genome shotgun (WGS) entry which is preliminary data.</text>
</comment>